<dbReference type="RefSeq" id="WP_155522892.1">
    <property type="nucleotide sequence ID" value="NZ_RLII01000012.1"/>
</dbReference>
<evidence type="ECO:0000313" key="2">
    <source>
        <dbReference type="EMBL" id="RXE58881.1"/>
    </source>
</evidence>
<dbReference type="InterPro" id="IPR001584">
    <property type="entry name" value="Integrase_cat-core"/>
</dbReference>
<proteinExistence type="predicted"/>
<dbReference type="PANTHER" id="PTHR35004:SF6">
    <property type="entry name" value="TRANSPOSASE"/>
    <property type="match status" value="1"/>
</dbReference>
<feature type="domain" description="Integrase catalytic" evidence="1">
    <location>
        <begin position="1"/>
        <end position="96"/>
    </location>
</feature>
<dbReference type="GO" id="GO:0003676">
    <property type="term" value="F:nucleic acid binding"/>
    <property type="evidence" value="ECO:0007669"/>
    <property type="project" value="InterPro"/>
</dbReference>
<evidence type="ECO:0000313" key="3">
    <source>
        <dbReference type="Proteomes" id="UP000289166"/>
    </source>
</evidence>
<accession>A0A4Q0I3U2</accession>
<dbReference type="GO" id="GO:0015074">
    <property type="term" value="P:DNA integration"/>
    <property type="evidence" value="ECO:0007669"/>
    <property type="project" value="InterPro"/>
</dbReference>
<dbReference type="InterPro" id="IPR012337">
    <property type="entry name" value="RNaseH-like_sf"/>
</dbReference>
<feature type="non-terminal residue" evidence="2">
    <location>
        <position position="1"/>
    </location>
</feature>
<gene>
    <name evidence="2" type="ORF">EFD62_10485</name>
</gene>
<reference evidence="3" key="1">
    <citation type="submission" date="2018-11" db="EMBL/GenBank/DDBJ databases">
        <title>Genome sequencing of a novel mesophilic and cellulolytic organism within the genus Hungateiclostridium.</title>
        <authorList>
            <person name="Rettenmaier R."/>
            <person name="Liebl W."/>
            <person name="Zverlov V."/>
        </authorList>
    </citation>
    <scope>NUCLEOTIDE SEQUENCE [LARGE SCALE GENOMIC DNA]</scope>
    <source>
        <strain evidence="3">N2K1</strain>
    </source>
</reference>
<dbReference type="InterPro" id="IPR015378">
    <property type="entry name" value="Transposase-like_Mu_C"/>
</dbReference>
<dbReference type="PANTHER" id="PTHR35004">
    <property type="entry name" value="TRANSPOSASE RV3428C-RELATED"/>
    <property type="match status" value="1"/>
</dbReference>
<dbReference type="SUPFAM" id="SSF53098">
    <property type="entry name" value="Ribonuclease H-like"/>
    <property type="match status" value="1"/>
</dbReference>
<dbReference type="PROSITE" id="PS50994">
    <property type="entry name" value="INTEGRASE"/>
    <property type="match status" value="1"/>
</dbReference>
<name>A0A4Q0I3U2_9FIRM</name>
<dbReference type="AlphaFoldDB" id="A0A4Q0I3U2"/>
<comment type="caution">
    <text evidence="2">The sequence shown here is derived from an EMBL/GenBank/DDBJ whole genome shotgun (WGS) entry which is preliminary data.</text>
</comment>
<keyword evidence="3" id="KW-1185">Reference proteome</keyword>
<dbReference type="InterPro" id="IPR036397">
    <property type="entry name" value="RNaseH_sf"/>
</dbReference>
<dbReference type="Gene3D" id="3.30.420.10">
    <property type="entry name" value="Ribonuclease H-like superfamily/Ribonuclease H"/>
    <property type="match status" value="1"/>
</dbReference>
<sequence>LYLDNGSTYSNEQLTLICGSLGIVKLHTPVRDGASKAKVERSFRTLKDSWLNGFDSSTVSSLEELNRLLADYVRKRNTTINRTIGETPMERYQKGISHVRIPKSKEWLDECFMNRVTRKVNLDSTISIDKVYYDVPMQFIRTKVEIRFLPDKMQDAYIFFEGTKYPVRQTNRAENGRTKRNNQNAIDYSKMEGFDNV</sequence>
<dbReference type="EMBL" id="RLII01000012">
    <property type="protein sequence ID" value="RXE58881.1"/>
    <property type="molecule type" value="Genomic_DNA"/>
</dbReference>
<organism evidence="2 3">
    <name type="scientific">Acetivibrio mesophilus</name>
    <dbReference type="NCBI Taxonomy" id="2487273"/>
    <lineage>
        <taxon>Bacteria</taxon>
        <taxon>Bacillati</taxon>
        <taxon>Bacillota</taxon>
        <taxon>Clostridia</taxon>
        <taxon>Eubacteriales</taxon>
        <taxon>Oscillospiraceae</taxon>
        <taxon>Acetivibrio</taxon>
    </lineage>
</organism>
<dbReference type="Pfam" id="PF09299">
    <property type="entry name" value="Mu-transpos_C"/>
    <property type="match status" value="1"/>
</dbReference>
<protein>
    <recommendedName>
        <fullName evidence="1">Integrase catalytic domain-containing protein</fullName>
    </recommendedName>
</protein>
<dbReference type="OrthoDB" id="9794201at2"/>
<dbReference type="Proteomes" id="UP000289166">
    <property type="component" value="Unassembled WGS sequence"/>
</dbReference>
<evidence type="ECO:0000259" key="1">
    <source>
        <dbReference type="PROSITE" id="PS50994"/>
    </source>
</evidence>